<dbReference type="Pfam" id="PF01408">
    <property type="entry name" value="GFO_IDH_MocA"/>
    <property type="match status" value="1"/>
</dbReference>
<dbReference type="AlphaFoldDB" id="A0A2N5RWD2"/>
<evidence type="ECO:0000259" key="7">
    <source>
        <dbReference type="Pfam" id="PF22725"/>
    </source>
</evidence>
<dbReference type="Gene3D" id="3.40.50.720">
    <property type="entry name" value="NAD(P)-binding Rossmann-like Domain"/>
    <property type="match status" value="1"/>
</dbReference>
<dbReference type="EMBL" id="PGCI01001361">
    <property type="protein sequence ID" value="PLW05311.1"/>
    <property type="molecule type" value="Genomic_DNA"/>
</dbReference>
<evidence type="ECO:0000256" key="3">
    <source>
        <dbReference type="ARBA" id="ARBA00038984"/>
    </source>
</evidence>
<feature type="domain" description="Gfo/Idh/MocA-like oxidoreductase N-terminal" evidence="6">
    <location>
        <begin position="10"/>
        <end position="139"/>
    </location>
</feature>
<evidence type="ECO:0000256" key="5">
    <source>
        <dbReference type="ARBA" id="ARBA00049233"/>
    </source>
</evidence>
<dbReference type="SUPFAM" id="SSF51735">
    <property type="entry name" value="NAD(P)-binding Rossmann-fold domains"/>
    <property type="match status" value="1"/>
</dbReference>
<dbReference type="GO" id="GO:0047837">
    <property type="term" value="F:D-xylose 1-dehydrogenase (NADP+) activity"/>
    <property type="evidence" value="ECO:0007669"/>
    <property type="project" value="UniProtKB-EC"/>
</dbReference>
<organism evidence="8 9">
    <name type="scientific">Puccinia coronata f. sp. avenae</name>
    <dbReference type="NCBI Taxonomy" id="200324"/>
    <lineage>
        <taxon>Eukaryota</taxon>
        <taxon>Fungi</taxon>
        <taxon>Dikarya</taxon>
        <taxon>Basidiomycota</taxon>
        <taxon>Pucciniomycotina</taxon>
        <taxon>Pucciniomycetes</taxon>
        <taxon>Pucciniales</taxon>
        <taxon>Pucciniaceae</taxon>
        <taxon>Puccinia</taxon>
    </lineage>
</organism>
<dbReference type="Gene3D" id="3.30.360.10">
    <property type="entry name" value="Dihydrodipicolinate Reductase, domain 2"/>
    <property type="match status" value="1"/>
</dbReference>
<evidence type="ECO:0000256" key="2">
    <source>
        <dbReference type="ARBA" id="ARBA00023002"/>
    </source>
</evidence>
<dbReference type="InterPro" id="IPR055170">
    <property type="entry name" value="GFO_IDH_MocA-like_dom"/>
</dbReference>
<dbReference type="PANTHER" id="PTHR22604">
    <property type="entry name" value="OXIDOREDUCTASES"/>
    <property type="match status" value="1"/>
</dbReference>
<dbReference type="Pfam" id="PF22725">
    <property type="entry name" value="GFO_IDH_MocA_C3"/>
    <property type="match status" value="1"/>
</dbReference>
<evidence type="ECO:0000256" key="1">
    <source>
        <dbReference type="ARBA" id="ARBA00010928"/>
    </source>
</evidence>
<evidence type="ECO:0000259" key="6">
    <source>
        <dbReference type="Pfam" id="PF01408"/>
    </source>
</evidence>
<dbReference type="GO" id="GO:0000166">
    <property type="term" value="F:nucleotide binding"/>
    <property type="evidence" value="ECO:0007669"/>
    <property type="project" value="InterPro"/>
</dbReference>
<comment type="catalytic activity">
    <reaction evidence="5">
        <text>D-xylose + NADP(+) = D-xylono-1,5-lactone + NADPH + H(+)</text>
        <dbReference type="Rhea" id="RHEA:22000"/>
        <dbReference type="ChEBI" id="CHEBI:15378"/>
        <dbReference type="ChEBI" id="CHEBI:15867"/>
        <dbReference type="ChEBI" id="CHEBI:53455"/>
        <dbReference type="ChEBI" id="CHEBI:57783"/>
        <dbReference type="ChEBI" id="CHEBI:58349"/>
        <dbReference type="EC" id="1.1.1.179"/>
    </reaction>
</comment>
<evidence type="ECO:0000313" key="9">
    <source>
        <dbReference type="Proteomes" id="UP000235392"/>
    </source>
</evidence>
<dbReference type="InterPro" id="IPR000683">
    <property type="entry name" value="Gfo/Idh/MocA-like_OxRdtase_N"/>
</dbReference>
<name>A0A2N5RWD2_9BASI</name>
<gene>
    <name evidence="8" type="ORF">PCASD_24545</name>
</gene>
<protein>
    <recommendedName>
        <fullName evidence="3">D-xylose 1-dehydrogenase (NADP(+), D-xylono-1,5-lactone-forming)</fullName>
        <ecNumber evidence="3">1.1.1.179</ecNumber>
    </recommendedName>
    <alternativeName>
        <fullName evidence="4">D-xylose-NADP dehydrogenase</fullName>
    </alternativeName>
</protein>
<dbReference type="PANTHER" id="PTHR22604:SF105">
    <property type="entry name" value="TRANS-1,2-DIHYDROBENZENE-1,2-DIOL DEHYDROGENASE"/>
    <property type="match status" value="1"/>
</dbReference>
<comment type="similarity">
    <text evidence="1">Belongs to the Gfo/Idh/MocA family.</text>
</comment>
<proteinExistence type="inferred from homology"/>
<keyword evidence="2" id="KW-0560">Oxidoreductase</keyword>
<evidence type="ECO:0000256" key="4">
    <source>
        <dbReference type="ARBA" id="ARBA00042988"/>
    </source>
</evidence>
<accession>A0A2N5RWD2</accession>
<dbReference type="Proteomes" id="UP000235392">
    <property type="component" value="Unassembled WGS sequence"/>
</dbReference>
<reference evidence="8 9" key="1">
    <citation type="submission" date="2017-11" db="EMBL/GenBank/DDBJ databases">
        <title>De novo assembly and phasing of dikaryotic genomes from two isolates of Puccinia coronata f. sp. avenae, the causal agent of oat crown rust.</title>
        <authorList>
            <person name="Miller M.E."/>
            <person name="Zhang Y."/>
            <person name="Omidvar V."/>
            <person name="Sperschneider J."/>
            <person name="Schwessinger B."/>
            <person name="Raley C."/>
            <person name="Palmer J.M."/>
            <person name="Garnica D."/>
            <person name="Upadhyaya N."/>
            <person name="Rathjen J."/>
            <person name="Taylor J.M."/>
            <person name="Park R.F."/>
            <person name="Dodds P.N."/>
            <person name="Hirsch C.D."/>
            <person name="Kianian S.F."/>
            <person name="Figueroa M."/>
        </authorList>
    </citation>
    <scope>NUCLEOTIDE SEQUENCE [LARGE SCALE GENOMIC DNA]</scope>
    <source>
        <strain evidence="8">12SD80</strain>
    </source>
</reference>
<dbReference type="InterPro" id="IPR050984">
    <property type="entry name" value="Gfo/Idh/MocA_domain"/>
</dbReference>
<dbReference type="SUPFAM" id="SSF55347">
    <property type="entry name" value="Glyceraldehyde-3-phosphate dehydrogenase-like, C-terminal domain"/>
    <property type="match status" value="1"/>
</dbReference>
<feature type="domain" description="GFO/IDH/MocA-like oxidoreductase" evidence="7">
    <location>
        <begin position="152"/>
        <end position="304"/>
    </location>
</feature>
<comment type="caution">
    <text evidence="8">The sequence shown here is derived from an EMBL/GenBank/DDBJ whole genome shotgun (WGS) entry which is preliminary data.</text>
</comment>
<evidence type="ECO:0000313" key="8">
    <source>
        <dbReference type="EMBL" id="PLW05311.1"/>
    </source>
</evidence>
<dbReference type="InterPro" id="IPR036291">
    <property type="entry name" value="NAD(P)-bd_dom_sf"/>
</dbReference>
<sequence length="398" mass="43522">MSGREPLTCRWGILGAGGISETFVKDLLINPNTRDVSDIHHRIVAVGSRSIVKAKDFISRIEGLKGHATKPYGSYQELVSDPDVDVIYVGTPHSSHYSDVILCLEGKKNVLCEKPITVNATQARELCRLAKEKSCFLMEALWTRFLPLTHSLQKVIAAGEIGEIQRVDADFGIDFSPDSLSADHRLVNPELAGGALLDLGPYTWTILALTLLHQKVKPQASAFHGSVADNLVNLPMPKITASGTLYTHPNAHDSSEPVDGSVIAVLEFPTPSGGKAQGLFITSMLQTTNQDCAVTIYGTKGRIRIPFPTCCPHQFGVTVYLNHSKEETPPSGQSIDRDKQEKIYTFEIPGGAKGYMWEADEVARSIASGRLESKRMPHAESILMMKVESSLENPFLDL</sequence>
<dbReference type="EC" id="1.1.1.179" evidence="3"/>